<dbReference type="SMART" id="SM00387">
    <property type="entry name" value="HATPase_c"/>
    <property type="match status" value="1"/>
</dbReference>
<comment type="function">
    <text evidence="9">Member of the two-component regulatory system BvgS/BvgA. Phosphorylates BvgA via a four-step phosphorelay in response to environmental signals.</text>
</comment>
<dbReference type="GO" id="GO:0000155">
    <property type="term" value="F:phosphorelay sensor kinase activity"/>
    <property type="evidence" value="ECO:0007669"/>
    <property type="project" value="InterPro"/>
</dbReference>
<dbReference type="SUPFAM" id="SSF55874">
    <property type="entry name" value="ATPase domain of HSP90 chaperone/DNA topoisomerase II/histidine kinase"/>
    <property type="match status" value="1"/>
</dbReference>
<dbReference type="SMART" id="SM00448">
    <property type="entry name" value="REC"/>
    <property type="match status" value="3"/>
</dbReference>
<reference evidence="18" key="1">
    <citation type="submission" date="2015-07" db="EMBL/GenBank/DDBJ databases">
        <title>Discovery of a poly(ethylene terephthalate assimilation.</title>
        <authorList>
            <person name="Yoshida S."/>
            <person name="Hiraga K."/>
            <person name="Takehana T."/>
            <person name="Taniguchi I."/>
            <person name="Yamaji H."/>
            <person name="Maeda Y."/>
            <person name="Toyohara K."/>
            <person name="Miyamoto K."/>
            <person name="Kimura Y."/>
            <person name="Oda K."/>
        </authorList>
    </citation>
    <scope>NUCLEOTIDE SEQUENCE [LARGE SCALE GENOMIC DNA]</scope>
    <source>
        <strain evidence="18">NBRC 110686 / TISTR 2288 / 201-F6</strain>
    </source>
</reference>
<dbReference type="Pfam" id="PF13185">
    <property type="entry name" value="GAF_2"/>
    <property type="match status" value="1"/>
</dbReference>
<keyword evidence="14" id="KW-0472">Membrane</keyword>
<gene>
    <name evidence="17" type="ORF">ISF6_2464</name>
</gene>
<evidence type="ECO:0000256" key="14">
    <source>
        <dbReference type="SAM" id="Phobius"/>
    </source>
</evidence>
<feature type="transmembrane region" description="Helical" evidence="14">
    <location>
        <begin position="117"/>
        <end position="138"/>
    </location>
</feature>
<evidence type="ECO:0000313" key="18">
    <source>
        <dbReference type="Proteomes" id="UP000037660"/>
    </source>
</evidence>
<dbReference type="SUPFAM" id="SSF55781">
    <property type="entry name" value="GAF domain-like"/>
    <property type="match status" value="1"/>
</dbReference>
<evidence type="ECO:0000259" key="16">
    <source>
        <dbReference type="PROSITE" id="PS50110"/>
    </source>
</evidence>
<dbReference type="Gene3D" id="3.30.565.10">
    <property type="entry name" value="Histidine kinase-like ATPase, C-terminal domain"/>
    <property type="match status" value="1"/>
</dbReference>
<dbReference type="CDD" id="cd00082">
    <property type="entry name" value="HisKA"/>
    <property type="match status" value="1"/>
</dbReference>
<evidence type="ECO:0000256" key="1">
    <source>
        <dbReference type="ARBA" id="ARBA00000085"/>
    </source>
</evidence>
<dbReference type="InterPro" id="IPR001789">
    <property type="entry name" value="Sig_transdc_resp-reg_receiver"/>
</dbReference>
<evidence type="ECO:0000256" key="7">
    <source>
        <dbReference type="ARBA" id="ARBA00023012"/>
    </source>
</evidence>
<feature type="modified residue" description="4-aspartylphosphate" evidence="11">
    <location>
        <position position="768"/>
    </location>
</feature>
<dbReference type="InterPro" id="IPR003661">
    <property type="entry name" value="HisK_dim/P_dom"/>
</dbReference>
<dbReference type="Gene3D" id="3.30.450.40">
    <property type="match status" value="1"/>
</dbReference>
<dbReference type="Gene3D" id="1.10.287.130">
    <property type="match status" value="1"/>
</dbReference>
<evidence type="ECO:0000256" key="5">
    <source>
        <dbReference type="ARBA" id="ARBA00022729"/>
    </source>
</evidence>
<organism evidence="17 18">
    <name type="scientific">Piscinibacter sakaiensis</name>
    <name type="common">Ideonella sakaiensis</name>
    <dbReference type="NCBI Taxonomy" id="1547922"/>
    <lineage>
        <taxon>Bacteria</taxon>
        <taxon>Pseudomonadati</taxon>
        <taxon>Pseudomonadota</taxon>
        <taxon>Betaproteobacteria</taxon>
        <taxon>Burkholderiales</taxon>
        <taxon>Sphaerotilaceae</taxon>
        <taxon>Piscinibacter</taxon>
    </lineage>
</organism>
<keyword evidence="3 11" id="KW-0597">Phosphoprotein</keyword>
<dbReference type="SMART" id="SM00388">
    <property type="entry name" value="HisKA"/>
    <property type="match status" value="1"/>
</dbReference>
<dbReference type="EC" id="2.7.13.3" evidence="2"/>
<dbReference type="CDD" id="cd00156">
    <property type="entry name" value="REC"/>
    <property type="match status" value="2"/>
</dbReference>
<keyword evidence="12" id="KW-0175">Coiled coil</keyword>
<feature type="domain" description="Histidine kinase" evidence="15">
    <location>
        <begin position="405"/>
        <end position="626"/>
    </location>
</feature>
<dbReference type="InterPro" id="IPR003018">
    <property type="entry name" value="GAF"/>
</dbReference>
<dbReference type="CDD" id="cd17546">
    <property type="entry name" value="REC_hyHK_CKI1_RcsC-like"/>
    <property type="match status" value="1"/>
</dbReference>
<keyword evidence="5" id="KW-0732">Signal</keyword>
<keyword evidence="4" id="KW-0808">Transferase</keyword>
<dbReference type="Gene3D" id="3.40.50.2300">
    <property type="match status" value="3"/>
</dbReference>
<keyword evidence="8" id="KW-0843">Virulence</keyword>
<keyword evidence="14" id="KW-0812">Transmembrane</keyword>
<evidence type="ECO:0000256" key="9">
    <source>
        <dbReference type="ARBA" id="ARBA00058004"/>
    </source>
</evidence>
<feature type="transmembrane region" description="Helical" evidence="14">
    <location>
        <begin position="42"/>
        <end position="60"/>
    </location>
</feature>
<dbReference type="Pfam" id="PF02518">
    <property type="entry name" value="HATPase_c"/>
    <property type="match status" value="1"/>
</dbReference>
<dbReference type="PROSITE" id="PS50109">
    <property type="entry name" value="HIS_KIN"/>
    <property type="match status" value="1"/>
</dbReference>
<dbReference type="AlphaFoldDB" id="A0A0K8P236"/>
<evidence type="ECO:0000256" key="13">
    <source>
        <dbReference type="SAM" id="MobiDB-lite"/>
    </source>
</evidence>
<dbReference type="PANTHER" id="PTHR45339">
    <property type="entry name" value="HYBRID SIGNAL TRANSDUCTION HISTIDINE KINASE J"/>
    <property type="match status" value="1"/>
</dbReference>
<feature type="region of interest" description="Disordered" evidence="13">
    <location>
        <begin position="624"/>
        <end position="711"/>
    </location>
</feature>
<evidence type="ECO:0000256" key="6">
    <source>
        <dbReference type="ARBA" id="ARBA00022777"/>
    </source>
</evidence>
<dbReference type="Pfam" id="PF00512">
    <property type="entry name" value="HisKA"/>
    <property type="match status" value="1"/>
</dbReference>
<dbReference type="PRINTS" id="PR00344">
    <property type="entry name" value="BCTRLSENSOR"/>
</dbReference>
<evidence type="ECO:0000259" key="15">
    <source>
        <dbReference type="PROSITE" id="PS50109"/>
    </source>
</evidence>
<keyword evidence="14" id="KW-1133">Transmembrane helix</keyword>
<dbReference type="SUPFAM" id="SSF52172">
    <property type="entry name" value="CheY-like"/>
    <property type="match status" value="3"/>
</dbReference>
<evidence type="ECO:0000256" key="4">
    <source>
        <dbReference type="ARBA" id="ARBA00022679"/>
    </source>
</evidence>
<sequence length="1106" mass="118982">MQRWRVTTTPLDVRLAFPPMPLTENFVPPAAEAATTGRRDRVMWAAILALQLAVLAWDAVTPLGKTEWVTHLLPPVLTLFQSRRSAPLWSGALAIACLGLGFEFSATGTITDPTQALLNRLVGAVCVAVLSVVIWVALSQREHLRRQLWLRHGESLLGQRLVAAETPETLGAACCETLCRWLGADLGVLYRRDGAQLVPCGGHGVEAETLTAWLAVGEGLVGQVCADGRFRTLSPAPPGHLPLRTALGRSQPQHVVLMPLRAAGGTAGVIELGFAGSLPSPDRLEELAERIALKAGMALRGAIDARERQALLEETQRQAEELQAQQEELRVSNEELEEQGRVLRESQAELESQQSALEQSNAQLAVHARSLEQQKQALLVSQRDLAERGEALARANRTKSEFLANMSHELRTPLNSSLILSRLLMDNRDGTLSEEQVRFARTIHESNNDLLGLINEILDLAKIEAGHADLQPQTVRLAEVTARLRAVFEPLARQKGLGLTLALEDAAPATLETDPQRLQQVLRNLLANAIKFTARGEVTLVVRPGASAGGVRIDVADTGPGIPADKHEVIFEAFRQADGSTSRQFGGTGLGLSISRELVQRMGGRILLDSAPGRGSVFSVELPAQTPEAPPAADTVAEDAPGPAAAASRDPSRGRPPAAAAPASPARRAPFGGAEGPATGAGPQAPPAAAAAATGSGPTAPADARPAGDADGVAEGRRVLLAVEDDSRFAAVLRQLVEEMGFDCALAGSGEEALRLARELKPSGILLDVMLPDLSGLAVLERLKRDPATRHVPVHVVSSQERSQTALELGAVGHVVKPARREDLVAAIRRLEDKLDQPVRRVLVVEDDADLRDGLQRLLGGPTVEITTVGTVADALQALQRTTFDCMVTDLALPDASGFELLERMAADEARAFPPVIVYTGRALSRDEELRLRRHSRSIIVKGARSPERLLDEVTLFLHSVESQLPGEQQRLLGLARRRDAVLDGRTILLAEDDVRNVFALGSVFEPHGVRLEIARNGREALQKLQSVPAIDLVLMDVMMPEMDGLTAIRAIRERLGPAELPIIALTAKAMADDRQQCLEAGANDYLPKPIDVERLLSLCRVWMPK</sequence>
<comment type="catalytic activity">
    <reaction evidence="1">
        <text>ATP + protein L-histidine = ADP + protein N-phospho-L-histidine.</text>
        <dbReference type="EC" id="2.7.13.3"/>
    </reaction>
</comment>
<feature type="domain" description="Response regulatory" evidence="16">
    <location>
        <begin position="719"/>
        <end position="832"/>
    </location>
</feature>
<dbReference type="Proteomes" id="UP000037660">
    <property type="component" value="Unassembled WGS sequence"/>
</dbReference>
<feature type="coiled-coil region" evidence="12">
    <location>
        <begin position="305"/>
        <end position="363"/>
    </location>
</feature>
<feature type="modified residue" description="4-aspartylphosphate" evidence="11">
    <location>
        <position position="1037"/>
    </location>
</feature>
<evidence type="ECO:0000256" key="8">
    <source>
        <dbReference type="ARBA" id="ARBA00023026"/>
    </source>
</evidence>
<evidence type="ECO:0000256" key="12">
    <source>
        <dbReference type="SAM" id="Coils"/>
    </source>
</evidence>
<dbReference type="Pfam" id="PF00072">
    <property type="entry name" value="Response_reg"/>
    <property type="match status" value="3"/>
</dbReference>
<comment type="caution">
    <text evidence="17">The sequence shown here is derived from an EMBL/GenBank/DDBJ whole genome shotgun (WGS) entry which is preliminary data.</text>
</comment>
<dbReference type="InterPro" id="IPR011006">
    <property type="entry name" value="CheY-like_superfamily"/>
</dbReference>
<evidence type="ECO:0000256" key="11">
    <source>
        <dbReference type="PROSITE-ProRule" id="PRU00169"/>
    </source>
</evidence>
<dbReference type="SUPFAM" id="SSF47384">
    <property type="entry name" value="Homodimeric domain of signal transducing histidine kinase"/>
    <property type="match status" value="1"/>
</dbReference>
<accession>A0A0K8P236</accession>
<keyword evidence="6 17" id="KW-0418">Kinase</keyword>
<dbReference type="PROSITE" id="PS50110">
    <property type="entry name" value="RESPONSE_REGULATORY"/>
    <property type="match status" value="3"/>
</dbReference>
<evidence type="ECO:0000256" key="2">
    <source>
        <dbReference type="ARBA" id="ARBA00012438"/>
    </source>
</evidence>
<reference evidence="17 18" key="2">
    <citation type="journal article" date="2016" name="Science">
        <title>A bacterium that degrades and assimilates poly(ethylene terephthalate).</title>
        <authorList>
            <person name="Yoshida S."/>
            <person name="Hiraga K."/>
            <person name="Takehana T."/>
            <person name="Taniguchi I."/>
            <person name="Yamaji H."/>
            <person name="Maeda Y."/>
            <person name="Toyohara K."/>
            <person name="Miyamoto K."/>
            <person name="Kimura Y."/>
            <person name="Oda K."/>
        </authorList>
    </citation>
    <scope>NUCLEOTIDE SEQUENCE [LARGE SCALE GENOMIC DNA]</scope>
    <source>
        <strain evidence="18">NBRC 110686 / TISTR 2288 / 201-F6</strain>
    </source>
</reference>
<dbReference type="InterPro" id="IPR036890">
    <property type="entry name" value="HATPase_C_sf"/>
</dbReference>
<dbReference type="InterPro" id="IPR005467">
    <property type="entry name" value="His_kinase_dom"/>
</dbReference>
<feature type="transmembrane region" description="Helical" evidence="14">
    <location>
        <begin position="86"/>
        <end position="105"/>
    </location>
</feature>
<dbReference type="FunFam" id="3.30.565.10:FF:000010">
    <property type="entry name" value="Sensor histidine kinase RcsC"/>
    <property type="match status" value="1"/>
</dbReference>
<feature type="domain" description="Response regulatory" evidence="16">
    <location>
        <begin position="841"/>
        <end position="957"/>
    </location>
</feature>
<dbReference type="InterPro" id="IPR036097">
    <property type="entry name" value="HisK_dim/P_sf"/>
</dbReference>
<protein>
    <recommendedName>
        <fullName evidence="10">Virulence sensor protein BvgS</fullName>
        <ecNumber evidence="2">2.7.13.3</ecNumber>
    </recommendedName>
</protein>
<dbReference type="CDD" id="cd16922">
    <property type="entry name" value="HATPase_EvgS-ArcB-TorS-like"/>
    <property type="match status" value="1"/>
</dbReference>
<keyword evidence="7" id="KW-0902">Two-component regulatory system</keyword>
<dbReference type="EMBL" id="BBYR01000037">
    <property type="protein sequence ID" value="GAP36624.1"/>
    <property type="molecule type" value="Genomic_DNA"/>
</dbReference>
<evidence type="ECO:0000313" key="17">
    <source>
        <dbReference type="EMBL" id="GAP36624.1"/>
    </source>
</evidence>
<evidence type="ECO:0000256" key="10">
    <source>
        <dbReference type="ARBA" id="ARBA00070152"/>
    </source>
</evidence>
<name>A0A0K8P236_PISS1</name>
<proteinExistence type="predicted"/>
<evidence type="ECO:0000256" key="3">
    <source>
        <dbReference type="ARBA" id="ARBA00022553"/>
    </source>
</evidence>
<keyword evidence="18" id="KW-1185">Reference proteome</keyword>
<dbReference type="InterPro" id="IPR029016">
    <property type="entry name" value="GAF-like_dom_sf"/>
</dbReference>
<dbReference type="PANTHER" id="PTHR45339:SF1">
    <property type="entry name" value="HYBRID SIGNAL TRANSDUCTION HISTIDINE KINASE J"/>
    <property type="match status" value="1"/>
</dbReference>
<feature type="compositionally biased region" description="Low complexity" evidence="13">
    <location>
        <begin position="640"/>
        <end position="711"/>
    </location>
</feature>
<dbReference type="InterPro" id="IPR003594">
    <property type="entry name" value="HATPase_dom"/>
</dbReference>
<dbReference type="InterPro" id="IPR004358">
    <property type="entry name" value="Sig_transdc_His_kin-like_C"/>
</dbReference>
<feature type="modified residue" description="4-aspartylphosphate" evidence="11">
    <location>
        <position position="890"/>
    </location>
</feature>
<dbReference type="STRING" id="1547922.ISF6_2464"/>
<feature type="domain" description="Response regulatory" evidence="16">
    <location>
        <begin position="987"/>
        <end position="1104"/>
    </location>
</feature>